<evidence type="ECO:0000313" key="2">
    <source>
        <dbReference type="EMBL" id="PNH26320.1"/>
    </source>
</evidence>
<reference evidence="1 3" key="1">
    <citation type="submission" date="2017-12" db="EMBL/GenBank/DDBJ databases">
        <title>Comparative genomics yields insights into virulence evolution of Verticillium dahliae.</title>
        <authorList>
            <person name="Fan R."/>
            <person name="Armitage A.D."/>
            <person name="Cascant-Lopez E."/>
            <person name="Sobczyk M."/>
            <person name="Cockerton H.M."/>
            <person name="Harrison R.J."/>
        </authorList>
    </citation>
    <scope>NUCLEOTIDE SEQUENCE [LARGE SCALE GENOMIC DNA]</scope>
    <source>
        <strain evidence="1 3">12008</strain>
    </source>
</reference>
<evidence type="ECO:0000313" key="3">
    <source>
        <dbReference type="Proteomes" id="UP000236305"/>
    </source>
</evidence>
<dbReference type="AlphaFoldDB" id="A0AA44W915"/>
<dbReference type="EMBL" id="MPSH01000074">
    <property type="protein sequence ID" value="PNH26320.1"/>
    <property type="molecule type" value="Genomic_DNA"/>
</dbReference>
<gene>
    <name evidence="2" type="ORF">BJF96_g10362</name>
    <name evidence="1" type="ORF">BJF96_g10455</name>
</gene>
<sequence>MATEHLEPGSLYPLVFGLSPHSSSQQLDGATAKRRMLVPFHGREEIVLKKSGAAQDSLDSRGSSSESTGRMTRFACWRGGIFLRHQLACV</sequence>
<name>A0AA44W915_VERDA</name>
<proteinExistence type="predicted"/>
<protein>
    <submittedName>
        <fullName evidence="1">Uncharacterized protein</fullName>
    </submittedName>
</protein>
<comment type="caution">
    <text evidence="1">The sequence shown here is derived from an EMBL/GenBank/DDBJ whole genome shotgun (WGS) entry which is preliminary data.</text>
</comment>
<evidence type="ECO:0000313" key="1">
    <source>
        <dbReference type="EMBL" id="PNH26232.1"/>
    </source>
</evidence>
<organism evidence="1 3">
    <name type="scientific">Verticillium dahliae</name>
    <name type="common">Verticillium wilt</name>
    <dbReference type="NCBI Taxonomy" id="27337"/>
    <lineage>
        <taxon>Eukaryota</taxon>
        <taxon>Fungi</taxon>
        <taxon>Dikarya</taxon>
        <taxon>Ascomycota</taxon>
        <taxon>Pezizomycotina</taxon>
        <taxon>Sordariomycetes</taxon>
        <taxon>Hypocreomycetidae</taxon>
        <taxon>Glomerellales</taxon>
        <taxon>Plectosphaerellaceae</taxon>
        <taxon>Verticillium</taxon>
    </lineage>
</organism>
<dbReference type="EMBL" id="MPSH01000095">
    <property type="protein sequence ID" value="PNH26232.1"/>
    <property type="molecule type" value="Genomic_DNA"/>
</dbReference>
<dbReference type="Proteomes" id="UP000236305">
    <property type="component" value="Unassembled WGS sequence"/>
</dbReference>
<accession>A0AA44W915</accession>